<evidence type="ECO:0000313" key="3">
    <source>
        <dbReference type="EMBL" id="RZU14105.1"/>
    </source>
</evidence>
<protein>
    <submittedName>
        <fullName evidence="3">Uncharacterized protein</fullName>
    </submittedName>
</protein>
<keyword evidence="2" id="KW-1133">Transmembrane helix</keyword>
<dbReference type="OrthoDB" id="3831135at2"/>
<dbReference type="RefSeq" id="WP_130446282.1">
    <property type="nucleotide sequence ID" value="NZ_SHKR01000013.1"/>
</dbReference>
<dbReference type="EMBL" id="SHKR01000013">
    <property type="protein sequence ID" value="RZU14105.1"/>
    <property type="molecule type" value="Genomic_DNA"/>
</dbReference>
<feature type="compositionally biased region" description="Basic residues" evidence="1">
    <location>
        <begin position="8"/>
        <end position="20"/>
    </location>
</feature>
<feature type="transmembrane region" description="Helical" evidence="2">
    <location>
        <begin position="85"/>
        <end position="104"/>
    </location>
</feature>
<comment type="caution">
    <text evidence="3">The sequence shown here is derived from an EMBL/GenBank/DDBJ whole genome shotgun (WGS) entry which is preliminary data.</text>
</comment>
<keyword evidence="4" id="KW-1185">Reference proteome</keyword>
<accession>A0A4Q7WWI9</accession>
<keyword evidence="2" id="KW-0472">Membrane</keyword>
<dbReference type="Proteomes" id="UP000292027">
    <property type="component" value="Unassembled WGS sequence"/>
</dbReference>
<feature type="region of interest" description="Disordered" evidence="1">
    <location>
        <begin position="1"/>
        <end position="28"/>
    </location>
</feature>
<feature type="transmembrane region" description="Helical" evidence="2">
    <location>
        <begin position="32"/>
        <end position="49"/>
    </location>
</feature>
<evidence type="ECO:0000256" key="1">
    <source>
        <dbReference type="SAM" id="MobiDB-lite"/>
    </source>
</evidence>
<feature type="transmembrane region" description="Helical" evidence="2">
    <location>
        <begin position="56"/>
        <end position="79"/>
    </location>
</feature>
<evidence type="ECO:0000313" key="4">
    <source>
        <dbReference type="Proteomes" id="UP000292027"/>
    </source>
</evidence>
<organism evidence="3 4">
    <name type="scientific">Kribbella rubisoli</name>
    <dbReference type="NCBI Taxonomy" id="3075929"/>
    <lineage>
        <taxon>Bacteria</taxon>
        <taxon>Bacillati</taxon>
        <taxon>Actinomycetota</taxon>
        <taxon>Actinomycetes</taxon>
        <taxon>Propionibacteriales</taxon>
        <taxon>Kribbellaceae</taxon>
        <taxon>Kribbella</taxon>
    </lineage>
</organism>
<name>A0A4Q7WWI9_9ACTN</name>
<reference evidence="3 4" key="1">
    <citation type="journal article" date="2015" name="Stand. Genomic Sci.">
        <title>Genomic Encyclopedia of Bacterial and Archaeal Type Strains, Phase III: the genomes of soil and plant-associated and newly described type strains.</title>
        <authorList>
            <person name="Whitman W.B."/>
            <person name="Woyke T."/>
            <person name="Klenk H.P."/>
            <person name="Zhou Y."/>
            <person name="Lilburn T.G."/>
            <person name="Beck B.J."/>
            <person name="De Vos P."/>
            <person name="Vandamme P."/>
            <person name="Eisen J.A."/>
            <person name="Garrity G."/>
            <person name="Hugenholtz P."/>
            <person name="Kyrpides N.C."/>
        </authorList>
    </citation>
    <scope>NUCLEOTIDE SEQUENCE [LARGE SCALE GENOMIC DNA]</scope>
    <source>
        <strain evidence="3 4">VKM Ac-2540</strain>
    </source>
</reference>
<gene>
    <name evidence="3" type="ORF">EV645_4967</name>
</gene>
<sequence>MAHVAPTSHRRAPRASHRGHRSGDAGDGSVRTGSWLGLAFAFVVGWLLTLQSHVGVHAAGVTLLVMLVPVTVGTFVAGFRQGVGSWKAALCALAGLAFTLLKFFF</sequence>
<dbReference type="AlphaFoldDB" id="A0A4Q7WWI9"/>
<proteinExistence type="predicted"/>
<evidence type="ECO:0000256" key="2">
    <source>
        <dbReference type="SAM" id="Phobius"/>
    </source>
</evidence>
<keyword evidence="2" id="KW-0812">Transmembrane</keyword>